<dbReference type="Gene3D" id="3.40.50.2000">
    <property type="entry name" value="Glycogen Phosphorylase B"/>
    <property type="match status" value="2"/>
</dbReference>
<dbReference type="AlphaFoldDB" id="A0A644YGC5"/>
<name>A0A644YGC5_9ZZZZ</name>
<evidence type="ECO:0000313" key="2">
    <source>
        <dbReference type="EMBL" id="MPM26941.1"/>
    </source>
</evidence>
<proteinExistence type="predicted"/>
<feature type="region of interest" description="Disordered" evidence="1">
    <location>
        <begin position="351"/>
        <end position="370"/>
    </location>
</feature>
<evidence type="ECO:0000256" key="1">
    <source>
        <dbReference type="SAM" id="MobiDB-lite"/>
    </source>
</evidence>
<evidence type="ECO:0008006" key="3">
    <source>
        <dbReference type="Google" id="ProtNLM"/>
    </source>
</evidence>
<comment type="caution">
    <text evidence="2">The sequence shown here is derived from an EMBL/GenBank/DDBJ whole genome shotgun (WGS) entry which is preliminary data.</text>
</comment>
<dbReference type="EMBL" id="VSSQ01004866">
    <property type="protein sequence ID" value="MPM26941.1"/>
    <property type="molecule type" value="Genomic_DNA"/>
</dbReference>
<feature type="compositionally biased region" description="Polar residues" evidence="1">
    <location>
        <begin position="360"/>
        <end position="370"/>
    </location>
</feature>
<dbReference type="SUPFAM" id="SSF53756">
    <property type="entry name" value="UDP-Glycosyltransferase/glycogen phosphorylase"/>
    <property type="match status" value="1"/>
</dbReference>
<organism evidence="2">
    <name type="scientific">bioreactor metagenome</name>
    <dbReference type="NCBI Taxonomy" id="1076179"/>
    <lineage>
        <taxon>unclassified sequences</taxon>
        <taxon>metagenomes</taxon>
        <taxon>ecological metagenomes</taxon>
    </lineage>
</organism>
<reference evidence="2" key="1">
    <citation type="submission" date="2019-08" db="EMBL/GenBank/DDBJ databases">
        <authorList>
            <person name="Kucharzyk K."/>
            <person name="Murdoch R.W."/>
            <person name="Higgins S."/>
            <person name="Loffler F."/>
        </authorList>
    </citation>
    <scope>NUCLEOTIDE SEQUENCE</scope>
</reference>
<gene>
    <name evidence="2" type="ORF">SDC9_73446</name>
</gene>
<accession>A0A644YGC5</accession>
<sequence>MPVNVLFCSDALIVDGVTSFVFHLSTALSKGGFNVAVLGRWAGKGFQSRLREHGVRVIQCLSPTVGNVWFDRKAREFAPDVIVTDSRRSFPLATRLKTVTGAKVLTFFLDSLEKTDRRGRDVDSLIRYSDAWLSAEPPLLEELDRIKTPFPKFLFRRPLRGLITPSSFPDREPFRVLCFGRISGYKSAGPRALLGEAVRLKKAIPSLEMVFVGGGWRTMKFRLAAMKANLEAKEIFVRVVGTQTNPDDWFRWASLVCAGSTSAIEAVLANRPVVVMSGFWMGLLTPDKLEEAFTSYFAERRGAVRVREHPELVAGEVLKVYENWDQSKMEESAAFLRREIEPRFERKNAPDEFRRITNELGMQSDQGAEE</sequence>
<protein>
    <recommendedName>
        <fullName evidence="3">Glycosyl transferase family 1 domain-containing protein</fullName>
    </recommendedName>
</protein>